<gene>
    <name evidence="2" type="ORF">MOP44_25135</name>
</gene>
<keyword evidence="1" id="KW-1133">Transmembrane helix</keyword>
<keyword evidence="3" id="KW-1185">Reference proteome</keyword>
<evidence type="ECO:0000256" key="1">
    <source>
        <dbReference type="SAM" id="Phobius"/>
    </source>
</evidence>
<reference evidence="2" key="1">
    <citation type="submission" date="2021-04" db="EMBL/GenBank/DDBJ databases">
        <title>Phylogenetic analysis of Acidobacteriaceae.</title>
        <authorList>
            <person name="Qiu L."/>
            <person name="Zhang Q."/>
        </authorList>
    </citation>
    <scope>NUCLEOTIDE SEQUENCE</scope>
    <source>
        <strain evidence="2">DSM 25168</strain>
    </source>
</reference>
<accession>A0A9J7BMV6</accession>
<sequence>MERNTTICAGMETRLADLLLDPETVPAAVKTHVSECDGCRRELEELRATMGLMDAWEAPEPNPYFMTRFQARLREEQLAKPAGWLERMRARFMMQPHRLHARPLAAMAMTVLLLVGGGAYLDFYWQSTPADPHAAVVHDLQTLDNNAQLLDQLETISAPDDNGDTVQQ</sequence>
<dbReference type="RefSeq" id="WP_260793288.1">
    <property type="nucleotide sequence ID" value="NZ_CP093313.1"/>
</dbReference>
<dbReference type="Gene3D" id="1.10.10.1320">
    <property type="entry name" value="Anti-sigma factor, zinc-finger domain"/>
    <property type="match status" value="1"/>
</dbReference>
<dbReference type="Proteomes" id="UP001059380">
    <property type="component" value="Chromosome"/>
</dbReference>
<evidence type="ECO:0000313" key="2">
    <source>
        <dbReference type="EMBL" id="UWZ83833.1"/>
    </source>
</evidence>
<protein>
    <recommendedName>
        <fullName evidence="4">Zinc-finger domain-containing protein</fullName>
    </recommendedName>
</protein>
<name>A0A9J7BMV6_9BACT</name>
<evidence type="ECO:0008006" key="4">
    <source>
        <dbReference type="Google" id="ProtNLM"/>
    </source>
</evidence>
<keyword evidence="1" id="KW-0472">Membrane</keyword>
<dbReference type="InterPro" id="IPR041916">
    <property type="entry name" value="Anti_sigma_zinc_sf"/>
</dbReference>
<dbReference type="AlphaFoldDB" id="A0A9J7BMV6"/>
<proteinExistence type="predicted"/>
<dbReference type="EMBL" id="CP093313">
    <property type="protein sequence ID" value="UWZ83833.1"/>
    <property type="molecule type" value="Genomic_DNA"/>
</dbReference>
<evidence type="ECO:0000313" key="3">
    <source>
        <dbReference type="Proteomes" id="UP001059380"/>
    </source>
</evidence>
<keyword evidence="1" id="KW-0812">Transmembrane</keyword>
<dbReference type="KEGG" id="orp:MOP44_25135"/>
<feature type="transmembrane region" description="Helical" evidence="1">
    <location>
        <begin position="99"/>
        <end position="121"/>
    </location>
</feature>
<organism evidence="2 3">
    <name type="scientific">Occallatibacter riparius</name>
    <dbReference type="NCBI Taxonomy" id="1002689"/>
    <lineage>
        <taxon>Bacteria</taxon>
        <taxon>Pseudomonadati</taxon>
        <taxon>Acidobacteriota</taxon>
        <taxon>Terriglobia</taxon>
        <taxon>Terriglobales</taxon>
        <taxon>Acidobacteriaceae</taxon>
        <taxon>Occallatibacter</taxon>
    </lineage>
</organism>